<feature type="region of interest" description="Disordered" evidence="1">
    <location>
        <begin position="33"/>
        <end position="101"/>
    </location>
</feature>
<feature type="compositionally biased region" description="Basic and acidic residues" evidence="1">
    <location>
        <begin position="203"/>
        <end position="217"/>
    </location>
</feature>
<feature type="compositionally biased region" description="Low complexity" evidence="1">
    <location>
        <begin position="33"/>
        <end position="73"/>
    </location>
</feature>
<dbReference type="EMBL" id="PDEV01000006">
    <property type="protein sequence ID" value="PEN15445.1"/>
    <property type="molecule type" value="Genomic_DNA"/>
</dbReference>
<keyword evidence="4" id="KW-1185">Reference proteome</keyword>
<dbReference type="RefSeq" id="WP_070661611.1">
    <property type="nucleotide sequence ID" value="NZ_PDEV01000006.1"/>
</dbReference>
<feature type="chain" id="PRO_5039430821" description="Lipoprotein" evidence="2">
    <location>
        <begin position="23"/>
        <end position="257"/>
    </location>
</feature>
<feature type="signal peptide" evidence="2">
    <location>
        <begin position="1"/>
        <end position="22"/>
    </location>
</feature>
<dbReference type="PROSITE" id="PS51257">
    <property type="entry name" value="PROKAR_LIPOPROTEIN"/>
    <property type="match status" value="1"/>
</dbReference>
<dbReference type="AlphaFoldDB" id="A0A2A8D3B2"/>
<dbReference type="Proteomes" id="UP000219947">
    <property type="component" value="Unassembled WGS sequence"/>
</dbReference>
<evidence type="ECO:0000256" key="1">
    <source>
        <dbReference type="SAM" id="MobiDB-lite"/>
    </source>
</evidence>
<keyword evidence="2" id="KW-0732">Signal</keyword>
<accession>A0A2A8D3B2</accession>
<organism evidence="3 4">
    <name type="scientific">Rothia dentocariosa</name>
    <dbReference type="NCBI Taxonomy" id="2047"/>
    <lineage>
        <taxon>Bacteria</taxon>
        <taxon>Bacillati</taxon>
        <taxon>Actinomycetota</taxon>
        <taxon>Actinomycetes</taxon>
        <taxon>Micrococcales</taxon>
        <taxon>Micrococcaceae</taxon>
        <taxon>Rothia</taxon>
    </lineage>
</organism>
<gene>
    <name evidence="3" type="ORF">CRM92_10140</name>
</gene>
<protein>
    <recommendedName>
        <fullName evidence="5">Lipoprotein</fullName>
    </recommendedName>
</protein>
<sequence length="257" mass="26520">MYNPRRLAMPLSAALVAVLALSACSSSVSSVASSSSAASSSSGSASASETASPSTSASSSTSASASASSSATSKALTDDNKAGKPRPTSSYSSVSSGATIHEDGSWDYTSSLGTMHVQKDGTWTWESNNGDKANLNADGTWEKYEAARDERVHVNPDGSWIRVRESGDTDLIKGAQGMEVKADGSWRSVDSHSTLYGTADGKVYQEKPGQEKREVGKELTPSVVPVPPTLYAPGGVGGNSVVPLKPRTPLKAGEKAQ</sequence>
<evidence type="ECO:0008006" key="5">
    <source>
        <dbReference type="Google" id="ProtNLM"/>
    </source>
</evidence>
<proteinExistence type="predicted"/>
<evidence type="ECO:0000313" key="4">
    <source>
        <dbReference type="Proteomes" id="UP000219947"/>
    </source>
</evidence>
<feature type="region of interest" description="Disordered" evidence="1">
    <location>
        <begin position="198"/>
        <end position="257"/>
    </location>
</feature>
<evidence type="ECO:0000313" key="3">
    <source>
        <dbReference type="EMBL" id="PEN15445.1"/>
    </source>
</evidence>
<comment type="caution">
    <text evidence="3">The sequence shown here is derived from an EMBL/GenBank/DDBJ whole genome shotgun (WGS) entry which is preliminary data.</text>
</comment>
<reference evidence="3" key="1">
    <citation type="submission" date="2017-10" db="EMBL/GenBank/DDBJ databases">
        <title>Kefir isolates.</title>
        <authorList>
            <person name="Kim Y."/>
            <person name="Blasche S."/>
        </authorList>
    </citation>
    <scope>NUCLEOTIDE SEQUENCE [LARGE SCALE GENOMIC DNA]</scope>
    <source>
        <strain evidence="3">OG2-2</strain>
    </source>
</reference>
<evidence type="ECO:0000256" key="2">
    <source>
        <dbReference type="SAM" id="SignalP"/>
    </source>
</evidence>
<name>A0A2A8D3B2_9MICC</name>